<accession>A0A7G1IIE3</accession>
<sequence>MKLRKLNLLEMPGFGGKQPAKATAIQHCQTYRASVCGERTPQVLKAIKALRRRANSRRGARGQSQSRRRNVT</sequence>
<dbReference type="EMBL" id="AP023343">
    <property type="protein sequence ID" value="BCI90761.1"/>
    <property type="molecule type" value="Genomic_DNA"/>
</dbReference>
<evidence type="ECO:0000256" key="1">
    <source>
        <dbReference type="SAM" id="MobiDB-lite"/>
    </source>
</evidence>
<dbReference type="Proteomes" id="UP000516380">
    <property type="component" value="Chromosome"/>
</dbReference>
<evidence type="ECO:0000313" key="3">
    <source>
        <dbReference type="Proteomes" id="UP000516380"/>
    </source>
</evidence>
<gene>
    <name evidence="2" type="ORF">NIIDMKKI_59670</name>
</gene>
<feature type="region of interest" description="Disordered" evidence="1">
    <location>
        <begin position="51"/>
        <end position="72"/>
    </location>
</feature>
<name>A0A7G1IIE3_MYCKA</name>
<protein>
    <submittedName>
        <fullName evidence="2">Uncharacterized protein</fullName>
    </submittedName>
</protein>
<dbReference type="AlphaFoldDB" id="A0A7G1IIE3"/>
<reference evidence="2 3" key="1">
    <citation type="submission" date="2020-07" db="EMBL/GenBank/DDBJ databases">
        <title>Mycobacterium kansasii (former subtype) with zoonotic potential isolated from diseased indoor pet cat, Japan.</title>
        <authorList>
            <person name="Fukano H."/>
            <person name="Terazono T."/>
            <person name="Hoshino Y."/>
        </authorList>
    </citation>
    <scope>NUCLEOTIDE SEQUENCE [LARGE SCALE GENOMIC DNA]</scope>
    <source>
        <strain evidence="2 3">Kuro-I</strain>
    </source>
</reference>
<keyword evidence="3" id="KW-1185">Reference proteome</keyword>
<evidence type="ECO:0000313" key="2">
    <source>
        <dbReference type="EMBL" id="BCI90761.1"/>
    </source>
</evidence>
<proteinExistence type="predicted"/>
<organism evidence="2 3">
    <name type="scientific">Mycobacterium kansasii</name>
    <dbReference type="NCBI Taxonomy" id="1768"/>
    <lineage>
        <taxon>Bacteria</taxon>
        <taxon>Bacillati</taxon>
        <taxon>Actinomycetota</taxon>
        <taxon>Actinomycetes</taxon>
        <taxon>Mycobacteriales</taxon>
        <taxon>Mycobacteriaceae</taxon>
        <taxon>Mycobacterium</taxon>
    </lineage>
</organism>